<reference evidence="2" key="2">
    <citation type="submission" date="2019-10" db="EMBL/GenBank/DDBJ databases">
        <title>A de novo genome assembly of a pear dwarfing rootstock.</title>
        <authorList>
            <person name="Wang F."/>
            <person name="Wang J."/>
            <person name="Li S."/>
            <person name="Zhang Y."/>
            <person name="Fang M."/>
            <person name="Ma L."/>
            <person name="Zhao Y."/>
            <person name="Jiang S."/>
        </authorList>
    </citation>
    <scope>NUCLEOTIDE SEQUENCE [LARGE SCALE GENOMIC DNA]</scope>
</reference>
<organism evidence="1 2">
    <name type="scientific">Pyrus ussuriensis x Pyrus communis</name>
    <dbReference type="NCBI Taxonomy" id="2448454"/>
    <lineage>
        <taxon>Eukaryota</taxon>
        <taxon>Viridiplantae</taxon>
        <taxon>Streptophyta</taxon>
        <taxon>Embryophyta</taxon>
        <taxon>Tracheophyta</taxon>
        <taxon>Spermatophyta</taxon>
        <taxon>Magnoliopsida</taxon>
        <taxon>eudicotyledons</taxon>
        <taxon>Gunneridae</taxon>
        <taxon>Pentapetalae</taxon>
        <taxon>rosids</taxon>
        <taxon>fabids</taxon>
        <taxon>Rosales</taxon>
        <taxon>Rosaceae</taxon>
        <taxon>Amygdaloideae</taxon>
        <taxon>Maleae</taxon>
        <taxon>Pyrus</taxon>
    </lineage>
</organism>
<evidence type="ECO:0000313" key="1">
    <source>
        <dbReference type="EMBL" id="KAB2621934.1"/>
    </source>
</evidence>
<dbReference type="EMBL" id="SMOL01000231">
    <property type="protein sequence ID" value="KAB2621934.1"/>
    <property type="molecule type" value="Genomic_DNA"/>
</dbReference>
<dbReference type="AlphaFoldDB" id="A0A5N5HFK2"/>
<gene>
    <name evidence="1" type="ORF">D8674_024116</name>
</gene>
<reference evidence="1 2" key="1">
    <citation type="submission" date="2019-09" db="EMBL/GenBank/DDBJ databases">
        <authorList>
            <person name="Ou C."/>
        </authorList>
    </citation>
    <scope>NUCLEOTIDE SEQUENCE [LARGE SCALE GENOMIC DNA]</scope>
    <source>
        <strain evidence="1">S2</strain>
        <tissue evidence="1">Leaf</tissue>
    </source>
</reference>
<comment type="caution">
    <text evidence="1">The sequence shown here is derived from an EMBL/GenBank/DDBJ whole genome shotgun (WGS) entry which is preliminary data.</text>
</comment>
<protein>
    <submittedName>
        <fullName evidence="1">Uncharacterized protein</fullName>
    </submittedName>
</protein>
<proteinExistence type="predicted"/>
<reference evidence="1 2" key="3">
    <citation type="submission" date="2019-11" db="EMBL/GenBank/DDBJ databases">
        <title>A de novo genome assembly of a pear dwarfing rootstock.</title>
        <authorList>
            <person name="Wang F."/>
            <person name="Wang J."/>
            <person name="Li S."/>
            <person name="Zhang Y."/>
            <person name="Fang M."/>
            <person name="Ma L."/>
            <person name="Zhao Y."/>
            <person name="Jiang S."/>
        </authorList>
    </citation>
    <scope>NUCLEOTIDE SEQUENCE [LARGE SCALE GENOMIC DNA]</scope>
    <source>
        <strain evidence="1">S2</strain>
        <tissue evidence="1">Leaf</tissue>
    </source>
</reference>
<accession>A0A5N5HFK2</accession>
<keyword evidence="2" id="KW-1185">Reference proteome</keyword>
<dbReference type="Proteomes" id="UP000327157">
    <property type="component" value="Chromosome 4"/>
</dbReference>
<evidence type="ECO:0000313" key="2">
    <source>
        <dbReference type="Proteomes" id="UP000327157"/>
    </source>
</evidence>
<name>A0A5N5HFK2_9ROSA</name>
<sequence length="223" mass="24087">MKETAGAQKGLTSSRVRLSLKPKGLVMWVKALGTSRPNNKGVVRMDQKDPRPVRAWVGSSGYPKGAGCQDLSKMVDYTTSGGVPWLVQAFGSSENQDWTTEVCQANSGYWSGAGSLHDGEARKPTVLDTMRKVQGVGDLPNISKDFVGAVKPECQLGVVGVVDRRLAIRLEVEEDPIANCELALMALLVSTVTHAILNELQNFTNEGMQGIAVTKCDVHDVCW</sequence>